<dbReference type="RefSeq" id="WP_200280284.1">
    <property type="nucleotide sequence ID" value="NZ_JAENII010000009.1"/>
</dbReference>
<accession>A0A934RBE0</accession>
<name>A0A934RBE0_9BACT</name>
<evidence type="ECO:0000313" key="2">
    <source>
        <dbReference type="EMBL" id="MBK1827932.1"/>
    </source>
</evidence>
<keyword evidence="3" id="KW-1185">Reference proteome</keyword>
<dbReference type="EMBL" id="JAENII010000009">
    <property type="protein sequence ID" value="MBK1827932.1"/>
    <property type="molecule type" value="Genomic_DNA"/>
</dbReference>
<gene>
    <name evidence="2" type="ORF">JIN81_12950</name>
</gene>
<sequence>MITKALIVTLTVLTGSASADFVTKKNTKGAYYEVHKNRDGSHSFYLVPSSGSTGGQLGSVTAWKDQKIVFMADGITNHTIMSRAVREGKVRDAARAFCVTVRLDLVDKITLLWAIVGPPESVSGTTWDTDLLWLLEEARKDGRFRDYTTKAKETVGKPQ</sequence>
<evidence type="ECO:0000313" key="3">
    <source>
        <dbReference type="Proteomes" id="UP000658278"/>
    </source>
</evidence>
<evidence type="ECO:0000256" key="1">
    <source>
        <dbReference type="SAM" id="SignalP"/>
    </source>
</evidence>
<organism evidence="2 3">
    <name type="scientific">Haloferula rosea</name>
    <dbReference type="NCBI Taxonomy" id="490093"/>
    <lineage>
        <taxon>Bacteria</taxon>
        <taxon>Pseudomonadati</taxon>
        <taxon>Verrucomicrobiota</taxon>
        <taxon>Verrucomicrobiia</taxon>
        <taxon>Verrucomicrobiales</taxon>
        <taxon>Verrucomicrobiaceae</taxon>
        <taxon>Haloferula</taxon>
    </lineage>
</organism>
<comment type="caution">
    <text evidence="2">The sequence shown here is derived from an EMBL/GenBank/DDBJ whole genome shotgun (WGS) entry which is preliminary data.</text>
</comment>
<dbReference type="Proteomes" id="UP000658278">
    <property type="component" value="Unassembled WGS sequence"/>
</dbReference>
<feature type="chain" id="PRO_5036782252" evidence="1">
    <location>
        <begin position="20"/>
        <end position="159"/>
    </location>
</feature>
<dbReference type="AlphaFoldDB" id="A0A934RBE0"/>
<keyword evidence="1" id="KW-0732">Signal</keyword>
<reference evidence="2" key="1">
    <citation type="submission" date="2021-01" db="EMBL/GenBank/DDBJ databases">
        <title>Modified the classification status of verrucomicrobia.</title>
        <authorList>
            <person name="Feng X."/>
        </authorList>
    </citation>
    <scope>NUCLEOTIDE SEQUENCE</scope>
    <source>
        <strain evidence="2">KCTC 22201</strain>
    </source>
</reference>
<feature type="signal peptide" evidence="1">
    <location>
        <begin position="1"/>
        <end position="19"/>
    </location>
</feature>
<proteinExistence type="predicted"/>
<protein>
    <submittedName>
        <fullName evidence="2">Uncharacterized protein</fullName>
    </submittedName>
</protein>